<proteinExistence type="predicted"/>
<feature type="compositionally biased region" description="Basic and acidic residues" evidence="2">
    <location>
        <begin position="298"/>
        <end position="319"/>
    </location>
</feature>
<accession>A0A8H4R8Z0</accession>
<keyword evidence="1" id="KW-0175">Coiled coil</keyword>
<feature type="compositionally biased region" description="Polar residues" evidence="2">
    <location>
        <begin position="57"/>
        <end position="66"/>
    </location>
</feature>
<dbReference type="PANTHER" id="PTHR34491:SF155">
    <property type="entry name" value="MEROZOITE SURFACE PROTEIN 1"/>
    <property type="match status" value="1"/>
</dbReference>
<protein>
    <submittedName>
        <fullName evidence="4">Uncharacterized protein</fullName>
    </submittedName>
</protein>
<feature type="region of interest" description="Disordered" evidence="2">
    <location>
        <begin position="224"/>
        <end position="250"/>
    </location>
</feature>
<feature type="compositionally biased region" description="Low complexity" evidence="2">
    <location>
        <begin position="74"/>
        <end position="108"/>
    </location>
</feature>
<feature type="compositionally biased region" description="Basic and acidic residues" evidence="2">
    <location>
        <begin position="726"/>
        <end position="738"/>
    </location>
</feature>
<feature type="transmembrane region" description="Helical" evidence="3">
    <location>
        <begin position="392"/>
        <end position="411"/>
    </location>
</feature>
<feature type="region of interest" description="Disordered" evidence="2">
    <location>
        <begin position="1237"/>
        <end position="1299"/>
    </location>
</feature>
<feature type="compositionally biased region" description="Basic and acidic residues" evidence="2">
    <location>
        <begin position="224"/>
        <end position="238"/>
    </location>
</feature>
<feature type="region of interest" description="Disordered" evidence="2">
    <location>
        <begin position="265"/>
        <end position="330"/>
    </location>
</feature>
<sequence>MTCRTGNFPTWLWELVHGANRPRTEEPTRVWERTHSEPFTRGTVRFDMSEEARRPKSSGTNTNVNMGTWPGPVSQFSRRSSQKSISSTQSTGSSSKKSTRGSRSSGTSHTEETIKPTKVEVPPVITCRLSGGRPREGTAANMDSPARDTAGLRRESASNINEYREETTDQESGTRSAEYFDDLYGEEISPKHKIEDILRERQVDDTFKANKHYRELKERTAARIAADREKSSDKKADIIPDSTADDTSKANQYYRELKERTAAKIAAEKEQSPDKTTATASKPKPSEPFKKVVYNKEPLQKPRTAEQKTKPLRGPKETLPHFIFPPRPVDPGGTIPRSRPSAHTPLTGTVLHGTSTLPEGVEDIVSGVSAPAGDTQARSPQEEWKRRSSPTASVGILGIVGVFAVISMFNLDLMMEEMAVMMGVIMVEEKVMARETMAPLPLLPQADGKEAEIGMTAMKTTTAMIVAMALISNSKETIALSGEVTVIILQRQVTQNQAIREEDLARMSLDALEEWDQTSHLGLFWILHIRVLPPGSPDTSSKIKEKERKKRRRTFEALYFHNIAPVWTSTVSSSSSFSFSGKGTTRKGPLVRGRAAGRGPGLRSETSNQIAQGNRFQDDYGMPLVDEEGRWAKIIRLRGENNRLRGEKNNALRAADQSSTDRNQLEAENRQLRNEVNTLRAAANANVQRPPSLLEVWLHDHRQRNIMLARLINYISPPRTTLGDSLIDRRRQNSRESSEEPSGDGSPTYNQVVAALTRSQAEIDRLQAALDNANRIIASNAGANGGQGVEAINQLITNLAWSRVNTARVQRELDTLRAAGAENALVRELRARRTELERQLRDTNTQLANRIAEQRAEVAQDQLDNQVQVAQLEVNPAYQRCNERLTDQARRYDEVIERLRRYLQTQADEIVRIQDDSAQHQRNTAVAENSQLQAQTRANVWTHTAQRIFDGFAKFMREFHEVGYFNENPNRRPTVDEVLELFESLPEVLTYARARARFEARISDLEANYKRALRLLRTLNIITDDELPPESPPGLGASGVGTSQTGQTPPNQPQTDNTTQGGTQRTPGEIKANRRAIRDELITLTHELDDFSGIPLVGYFEEPTSLITALWMLTWTSRGRLDDAEIRRIENERSAIIDALEAAILELRWFPGVTLSERIVEPHNTISSIWIVAQVTRERLLTRGTLRNVRIVVDWPWANSDLYQRRPGLDTVRHNRLVTDLRAALQRGEAYLGVTQPDVFDQPQAPPELPPRPQNTSQGFVPGQNPQAGGQNPPSTQGQSGGGGDTQNPPKVQPQPPVVSAEVAARRWEVIEPVENRIQDVMQILRDTDNMGSPVYINSHGILEDIGRRNMETMTRFEFANLLERVEFFIIVDDWTLARLESQNAQTASYKRLLDRPSNTLQVVYTYLEEEELQATSDLMVGVEEETDPNIPNPESGDQTGPPLSNMRRRRNVYTGVTNVVGRILRGFHRDTVRRFPTLTVTFFRNRRRGGRSQIIHLRDLRPLHRHVGLLRESMEQVLSTTSPDQHQRNLLQEYIRQLTGAMEHVKQQIRVEEQGHFYSQQVNVDPMQVNQEILHTAEINAPYHLSSTSGISKNSQRLYSASFTRGVEA</sequence>
<dbReference type="EMBL" id="JAAMPI010001675">
    <property type="protein sequence ID" value="KAF4624370.1"/>
    <property type="molecule type" value="Genomic_DNA"/>
</dbReference>
<reference evidence="4 5" key="1">
    <citation type="submission" date="2020-03" db="EMBL/GenBank/DDBJ databases">
        <title>Draft Genome Sequence of Cudoniella acicularis.</title>
        <authorList>
            <person name="Buettner E."/>
            <person name="Kellner H."/>
        </authorList>
    </citation>
    <scope>NUCLEOTIDE SEQUENCE [LARGE SCALE GENOMIC DNA]</scope>
    <source>
        <strain evidence="4 5">DSM 108380</strain>
    </source>
</reference>
<feature type="compositionally biased region" description="Polar residues" evidence="2">
    <location>
        <begin position="1255"/>
        <end position="1268"/>
    </location>
</feature>
<keyword evidence="3" id="KW-1133">Transmembrane helix</keyword>
<evidence type="ECO:0000256" key="2">
    <source>
        <dbReference type="SAM" id="MobiDB-lite"/>
    </source>
</evidence>
<feature type="compositionally biased region" description="Pro residues" evidence="2">
    <location>
        <begin position="1244"/>
        <end position="1253"/>
    </location>
</feature>
<feature type="compositionally biased region" description="Basic and acidic residues" evidence="2">
    <location>
        <begin position="109"/>
        <end position="118"/>
    </location>
</feature>
<feature type="compositionally biased region" description="Basic and acidic residues" evidence="2">
    <location>
        <begin position="150"/>
        <end position="167"/>
    </location>
</feature>
<evidence type="ECO:0000256" key="1">
    <source>
        <dbReference type="SAM" id="Coils"/>
    </source>
</evidence>
<gene>
    <name evidence="4" type="ORF">G7Y89_g13798</name>
</gene>
<feature type="compositionally biased region" description="Low complexity" evidence="2">
    <location>
        <begin position="1044"/>
        <end position="1064"/>
    </location>
</feature>
<keyword evidence="5" id="KW-1185">Reference proteome</keyword>
<organism evidence="4 5">
    <name type="scientific">Cudoniella acicularis</name>
    <dbReference type="NCBI Taxonomy" id="354080"/>
    <lineage>
        <taxon>Eukaryota</taxon>
        <taxon>Fungi</taxon>
        <taxon>Dikarya</taxon>
        <taxon>Ascomycota</taxon>
        <taxon>Pezizomycotina</taxon>
        <taxon>Leotiomycetes</taxon>
        <taxon>Helotiales</taxon>
        <taxon>Tricladiaceae</taxon>
        <taxon>Cudoniella</taxon>
    </lineage>
</organism>
<dbReference type="Proteomes" id="UP000566819">
    <property type="component" value="Unassembled WGS sequence"/>
</dbReference>
<feature type="region of interest" description="Disordered" evidence="2">
    <location>
        <begin position="41"/>
        <end position="174"/>
    </location>
</feature>
<evidence type="ECO:0000313" key="4">
    <source>
        <dbReference type="EMBL" id="KAF4624370.1"/>
    </source>
</evidence>
<dbReference type="PANTHER" id="PTHR34491">
    <property type="entry name" value="A-TYPE INCLUSION PROTEIN, PUTATIVE-RELATED"/>
    <property type="match status" value="1"/>
</dbReference>
<evidence type="ECO:0000313" key="5">
    <source>
        <dbReference type="Proteomes" id="UP000566819"/>
    </source>
</evidence>
<feature type="region of interest" description="Disordered" evidence="2">
    <location>
        <begin position="1024"/>
        <end position="1072"/>
    </location>
</feature>
<keyword evidence="3" id="KW-0472">Membrane</keyword>
<comment type="caution">
    <text evidence="4">The sequence shown here is derived from an EMBL/GenBank/DDBJ whole genome shotgun (WGS) entry which is preliminary data.</text>
</comment>
<evidence type="ECO:0000256" key="3">
    <source>
        <dbReference type="SAM" id="Phobius"/>
    </source>
</evidence>
<feature type="region of interest" description="Disordered" evidence="2">
    <location>
        <begin position="577"/>
        <end position="606"/>
    </location>
</feature>
<name>A0A8H4R8Z0_9HELO</name>
<feature type="coiled-coil region" evidence="1">
    <location>
        <begin position="819"/>
        <end position="857"/>
    </location>
</feature>
<feature type="compositionally biased region" description="Low complexity" evidence="2">
    <location>
        <begin position="1269"/>
        <end position="1278"/>
    </location>
</feature>
<feature type="region of interest" description="Disordered" evidence="2">
    <location>
        <begin position="722"/>
        <end position="749"/>
    </location>
</feature>
<keyword evidence="3" id="KW-0812">Transmembrane</keyword>
<feature type="coiled-coil region" evidence="1">
    <location>
        <begin position="634"/>
        <end position="685"/>
    </location>
</feature>
<feature type="region of interest" description="Disordered" evidence="2">
    <location>
        <begin position="1425"/>
        <end position="1447"/>
    </location>
</feature>